<dbReference type="AlphaFoldDB" id="A0A411HK18"/>
<evidence type="ECO:0008006" key="4">
    <source>
        <dbReference type="Google" id="ProtNLM"/>
    </source>
</evidence>
<dbReference type="EMBL" id="CP035704">
    <property type="protein sequence ID" value="QBB70853.1"/>
    <property type="molecule type" value="Genomic_DNA"/>
</dbReference>
<evidence type="ECO:0000313" key="2">
    <source>
        <dbReference type="EMBL" id="QBB70853.1"/>
    </source>
</evidence>
<evidence type="ECO:0000256" key="1">
    <source>
        <dbReference type="SAM" id="SignalP"/>
    </source>
</evidence>
<dbReference type="KEGG" id="xbc:ELE36_11075"/>
<dbReference type="Proteomes" id="UP000291562">
    <property type="component" value="Chromosome"/>
</dbReference>
<keyword evidence="3" id="KW-1185">Reference proteome</keyword>
<organism evidence="2 3">
    <name type="scientific">Pseudolysobacter antarcticus</name>
    <dbReference type="NCBI Taxonomy" id="2511995"/>
    <lineage>
        <taxon>Bacteria</taxon>
        <taxon>Pseudomonadati</taxon>
        <taxon>Pseudomonadota</taxon>
        <taxon>Gammaproteobacteria</taxon>
        <taxon>Lysobacterales</taxon>
        <taxon>Rhodanobacteraceae</taxon>
        <taxon>Pseudolysobacter</taxon>
    </lineage>
</organism>
<feature type="signal peptide" evidence="1">
    <location>
        <begin position="1"/>
        <end position="20"/>
    </location>
</feature>
<evidence type="ECO:0000313" key="3">
    <source>
        <dbReference type="Proteomes" id="UP000291562"/>
    </source>
</evidence>
<sequence length="188" mass="20763">MRRIAQLLFVSTLLSVAASAEPLSYDYAYLSHQQDHVNGQAFSNDTLGGYYEFGKNYHVFGSYGNAGSYGNPAWKNSRAERVGLGGHWLLDNDTMIAIEGAAVRAQFDKPLIGTVRDTGASAIFEIRHRFAPWVEAIASASHSDVLGHRTNEFVTGPVFHINSTFAIGAFYRHTENSSGFEITARTYY</sequence>
<proteinExistence type="predicted"/>
<keyword evidence="1" id="KW-0732">Signal</keyword>
<dbReference type="RefSeq" id="WP_129833287.1">
    <property type="nucleotide sequence ID" value="NZ_CP035704.1"/>
</dbReference>
<accession>A0A411HK18</accession>
<name>A0A411HK18_9GAMM</name>
<feature type="chain" id="PRO_5019370645" description="Outer membrane protein beta-barrel domain-containing protein" evidence="1">
    <location>
        <begin position="21"/>
        <end position="188"/>
    </location>
</feature>
<reference evidence="2 3" key="1">
    <citation type="submission" date="2019-01" db="EMBL/GenBank/DDBJ databases">
        <title>Pseudolysobacter antarctica gen. nov., sp. nov., isolated from Fildes Peninsula, Antarctica.</title>
        <authorList>
            <person name="Wei Z."/>
            <person name="Peng F."/>
        </authorList>
    </citation>
    <scope>NUCLEOTIDE SEQUENCE [LARGE SCALE GENOMIC DNA]</scope>
    <source>
        <strain evidence="2 3">AQ6-296</strain>
    </source>
</reference>
<protein>
    <recommendedName>
        <fullName evidence="4">Outer membrane protein beta-barrel domain-containing protein</fullName>
    </recommendedName>
</protein>
<gene>
    <name evidence="2" type="ORF">ELE36_11075</name>
</gene>